<comment type="similarity">
    <text evidence="3">Belongs to the snRNP core protein family.</text>
</comment>
<dbReference type="GO" id="GO:0003723">
    <property type="term" value="F:RNA binding"/>
    <property type="evidence" value="ECO:0007669"/>
    <property type="project" value="InterPro"/>
</dbReference>
<dbReference type="FunFam" id="2.30.30.100:FF:000002">
    <property type="entry name" value="Small nuclear ribonucleoprotein Sm D3"/>
    <property type="match status" value="1"/>
</dbReference>
<dbReference type="Pfam" id="PF01423">
    <property type="entry name" value="LSM"/>
    <property type="match status" value="1"/>
</dbReference>
<keyword evidence="4" id="KW-0963">Cytoplasm</keyword>
<dbReference type="SMART" id="SM00651">
    <property type="entry name" value="Sm"/>
    <property type="match status" value="1"/>
</dbReference>
<keyword evidence="5" id="KW-0507">mRNA processing</keyword>
<dbReference type="InterPro" id="IPR010920">
    <property type="entry name" value="LSM_dom_sf"/>
</dbReference>
<dbReference type="GO" id="GO:0000387">
    <property type="term" value="P:spliceosomal snRNP assembly"/>
    <property type="evidence" value="ECO:0007669"/>
    <property type="project" value="InterPro"/>
</dbReference>
<dbReference type="InterPro" id="IPR027141">
    <property type="entry name" value="LSm4/Sm_D1/D3"/>
</dbReference>
<sequence>MQICQKYLWIRFELIMIVNVVTPQSPISIKLDSHQQLTTKTNILQTLIIITKKDIIFEKSGCKRVSDLKMSIGIPVKILHEADSHVITLELRNGDLYRGTLIESEDNMNCRMENITMTAKNGKQTQIEQIYIRGSKIRFFILPDMLKNAPMFKRIDGRTVLRGKSLGIGRSVGRARGGPPRGKNHHHHQHYQHYQQQQQQSTVSSRTNYVNYNNSNPFYKTGGGRGRGGFNSDRGGFNSDRGGFQVLQHQATVTIASITRLHQQVTLAFIELFLIFQCFSSDDLIIVLNSFTVNVDILVMIVMILTTIVITTSDIRQQPCNTTNPKIPFDDTDDSCRNSSSSSRMCRVADK</sequence>
<feature type="domain" description="Sm" evidence="11">
    <location>
        <begin position="74"/>
        <end position="146"/>
    </location>
</feature>
<dbReference type="STRING" id="670386.D3BRM5"/>
<keyword evidence="8" id="KW-0687">Ribonucleoprotein</keyword>
<evidence type="ECO:0000313" key="13">
    <source>
        <dbReference type="Proteomes" id="UP000001396"/>
    </source>
</evidence>
<accession>D3BRM5</accession>
<name>D3BRM5_HETP5</name>
<feature type="transmembrane region" description="Helical" evidence="10">
    <location>
        <begin position="284"/>
        <end position="310"/>
    </location>
</feature>
<evidence type="ECO:0000256" key="5">
    <source>
        <dbReference type="ARBA" id="ARBA00022664"/>
    </source>
</evidence>
<evidence type="ECO:0000259" key="11">
    <source>
        <dbReference type="PROSITE" id="PS52002"/>
    </source>
</evidence>
<dbReference type="AlphaFoldDB" id="D3BRM5"/>
<keyword evidence="10" id="KW-0812">Transmembrane</keyword>
<dbReference type="PROSITE" id="PS52002">
    <property type="entry name" value="SM"/>
    <property type="match status" value="1"/>
</dbReference>
<evidence type="ECO:0000256" key="3">
    <source>
        <dbReference type="ARBA" id="ARBA00008146"/>
    </source>
</evidence>
<gene>
    <name evidence="12" type="primary">snrpD3</name>
    <name evidence="12" type="ORF">PPL_10636</name>
</gene>
<dbReference type="Proteomes" id="UP000001396">
    <property type="component" value="Unassembled WGS sequence"/>
</dbReference>
<dbReference type="EMBL" id="ADBJ01000050">
    <property type="protein sequence ID" value="EFA76057.1"/>
    <property type="molecule type" value="Genomic_DNA"/>
</dbReference>
<dbReference type="GO" id="GO:0005829">
    <property type="term" value="C:cytosol"/>
    <property type="evidence" value="ECO:0007669"/>
    <property type="project" value="UniProtKB-SubCell"/>
</dbReference>
<dbReference type="CDD" id="cd01721">
    <property type="entry name" value="Sm_D3"/>
    <property type="match status" value="1"/>
</dbReference>
<evidence type="ECO:0000256" key="8">
    <source>
        <dbReference type="ARBA" id="ARBA00023274"/>
    </source>
</evidence>
<dbReference type="PANTHER" id="PTHR23338">
    <property type="entry name" value="SMALL NUCLEAR RIBONUCLEOPROTEIN SM"/>
    <property type="match status" value="1"/>
</dbReference>
<evidence type="ECO:0000256" key="2">
    <source>
        <dbReference type="ARBA" id="ARBA00004514"/>
    </source>
</evidence>
<keyword evidence="13" id="KW-1185">Reference proteome</keyword>
<comment type="subcellular location">
    <subcellularLocation>
        <location evidence="2">Cytoplasm</location>
        <location evidence="2">Cytosol</location>
    </subcellularLocation>
    <subcellularLocation>
        <location evidence="1">Nucleus</location>
    </subcellularLocation>
</comment>
<evidence type="ECO:0000256" key="1">
    <source>
        <dbReference type="ARBA" id="ARBA00004123"/>
    </source>
</evidence>
<evidence type="ECO:0000256" key="4">
    <source>
        <dbReference type="ARBA" id="ARBA00022490"/>
    </source>
</evidence>
<evidence type="ECO:0000313" key="12">
    <source>
        <dbReference type="EMBL" id="EFA76057.1"/>
    </source>
</evidence>
<comment type="caution">
    <text evidence="12">The sequence shown here is derived from an EMBL/GenBank/DDBJ whole genome shotgun (WGS) entry which is preliminary data.</text>
</comment>
<organism evidence="12 13">
    <name type="scientific">Heterostelium pallidum (strain ATCC 26659 / Pp 5 / PN500)</name>
    <name type="common">Cellular slime mold</name>
    <name type="synonym">Polysphondylium pallidum</name>
    <dbReference type="NCBI Taxonomy" id="670386"/>
    <lineage>
        <taxon>Eukaryota</taxon>
        <taxon>Amoebozoa</taxon>
        <taxon>Evosea</taxon>
        <taxon>Eumycetozoa</taxon>
        <taxon>Dictyostelia</taxon>
        <taxon>Acytosteliales</taxon>
        <taxon>Acytosteliaceae</taxon>
        <taxon>Heterostelium</taxon>
    </lineage>
</organism>
<keyword evidence="10" id="KW-1133">Transmembrane helix</keyword>
<protein>
    <submittedName>
        <fullName evidence="12">LSM domain-containing protein</fullName>
    </submittedName>
</protein>
<dbReference type="InterPro" id="IPR001163">
    <property type="entry name" value="Sm_dom_euk/arc"/>
</dbReference>
<dbReference type="Gene3D" id="2.30.30.100">
    <property type="match status" value="1"/>
</dbReference>
<dbReference type="InterPro" id="IPR034099">
    <property type="entry name" value="SmD3"/>
</dbReference>
<dbReference type="InParanoid" id="D3BRM5"/>
<evidence type="ECO:0000256" key="6">
    <source>
        <dbReference type="ARBA" id="ARBA00023187"/>
    </source>
</evidence>
<reference evidence="12 13" key="1">
    <citation type="journal article" date="2011" name="Genome Res.">
        <title>Phylogeny-wide analysis of social amoeba genomes highlights ancient origins for complex intercellular communication.</title>
        <authorList>
            <person name="Heidel A.J."/>
            <person name="Lawal H.M."/>
            <person name="Felder M."/>
            <person name="Schilde C."/>
            <person name="Helps N.R."/>
            <person name="Tunggal B."/>
            <person name="Rivero F."/>
            <person name="John U."/>
            <person name="Schleicher M."/>
            <person name="Eichinger L."/>
            <person name="Platzer M."/>
            <person name="Noegel A.A."/>
            <person name="Schaap P."/>
            <person name="Gloeckner G."/>
        </authorList>
    </citation>
    <scope>NUCLEOTIDE SEQUENCE [LARGE SCALE GENOMIC DNA]</scope>
    <source>
        <strain evidence="13">ATCC 26659 / Pp 5 / PN500</strain>
    </source>
</reference>
<evidence type="ECO:0000256" key="7">
    <source>
        <dbReference type="ARBA" id="ARBA00023242"/>
    </source>
</evidence>
<evidence type="ECO:0000256" key="9">
    <source>
        <dbReference type="SAM" id="MobiDB-lite"/>
    </source>
</evidence>
<dbReference type="InterPro" id="IPR047575">
    <property type="entry name" value="Sm"/>
</dbReference>
<dbReference type="RefSeq" id="XP_020428191.1">
    <property type="nucleotide sequence ID" value="XM_020581404.1"/>
</dbReference>
<dbReference type="GeneID" id="31366105"/>
<proteinExistence type="inferred from homology"/>
<keyword evidence="7" id="KW-0539">Nucleus</keyword>
<keyword evidence="10" id="KW-0472">Membrane</keyword>
<evidence type="ECO:0000256" key="10">
    <source>
        <dbReference type="SAM" id="Phobius"/>
    </source>
</evidence>
<keyword evidence="6" id="KW-0508">mRNA splicing</keyword>
<dbReference type="GO" id="GO:0005681">
    <property type="term" value="C:spliceosomal complex"/>
    <property type="evidence" value="ECO:0007669"/>
    <property type="project" value="InterPro"/>
</dbReference>
<feature type="region of interest" description="Disordered" evidence="9">
    <location>
        <begin position="169"/>
        <end position="190"/>
    </location>
</feature>
<dbReference type="SUPFAM" id="SSF50182">
    <property type="entry name" value="Sm-like ribonucleoproteins"/>
    <property type="match status" value="1"/>
</dbReference>